<sequence length="51" mass="5673">MTFPDKSPRHAHAGNSSRQRIITRVLVTLSILFAIAAIYMGYLGVQALLSW</sequence>
<accession>A0ABV6S2J4</accession>
<keyword evidence="1" id="KW-0472">Membrane</keyword>
<keyword evidence="1" id="KW-1133">Transmembrane helix</keyword>
<comment type="caution">
    <text evidence="2">The sequence shown here is derived from an EMBL/GenBank/DDBJ whole genome shotgun (WGS) entry which is preliminary data.</text>
</comment>
<protein>
    <submittedName>
        <fullName evidence="2">Uncharacterized protein</fullName>
    </submittedName>
</protein>
<organism evidence="2 3">
    <name type="scientific">Lysobacter korlensis</name>
    <dbReference type="NCBI Taxonomy" id="553636"/>
    <lineage>
        <taxon>Bacteria</taxon>
        <taxon>Pseudomonadati</taxon>
        <taxon>Pseudomonadota</taxon>
        <taxon>Gammaproteobacteria</taxon>
        <taxon>Lysobacterales</taxon>
        <taxon>Lysobacteraceae</taxon>
        <taxon>Lysobacter</taxon>
    </lineage>
</organism>
<evidence type="ECO:0000313" key="2">
    <source>
        <dbReference type="EMBL" id="MFC0682328.1"/>
    </source>
</evidence>
<feature type="transmembrane region" description="Helical" evidence="1">
    <location>
        <begin position="21"/>
        <end position="42"/>
    </location>
</feature>
<reference evidence="2 3" key="1">
    <citation type="submission" date="2024-09" db="EMBL/GenBank/DDBJ databases">
        <authorList>
            <person name="Sun Q."/>
            <person name="Mori K."/>
        </authorList>
    </citation>
    <scope>NUCLEOTIDE SEQUENCE [LARGE SCALE GENOMIC DNA]</scope>
    <source>
        <strain evidence="2 3">KCTC 23076</strain>
    </source>
</reference>
<keyword evidence="1" id="KW-0812">Transmembrane</keyword>
<evidence type="ECO:0000313" key="3">
    <source>
        <dbReference type="Proteomes" id="UP001589896"/>
    </source>
</evidence>
<keyword evidence="3" id="KW-1185">Reference proteome</keyword>
<gene>
    <name evidence="2" type="ORF">ACFFGH_31240</name>
</gene>
<dbReference type="RefSeq" id="WP_386676249.1">
    <property type="nucleotide sequence ID" value="NZ_JBHLTG010000012.1"/>
</dbReference>
<evidence type="ECO:0000256" key="1">
    <source>
        <dbReference type="SAM" id="Phobius"/>
    </source>
</evidence>
<proteinExistence type="predicted"/>
<dbReference type="EMBL" id="JBHLTG010000012">
    <property type="protein sequence ID" value="MFC0682328.1"/>
    <property type="molecule type" value="Genomic_DNA"/>
</dbReference>
<name>A0ABV6S2J4_9GAMM</name>
<dbReference type="Proteomes" id="UP001589896">
    <property type="component" value="Unassembled WGS sequence"/>
</dbReference>